<dbReference type="PANTHER" id="PTHR30249:SF0">
    <property type="entry name" value="PLASTIDAL GLYCOLATE_GLYCERATE TRANSLOCATOR 1, CHLOROPLASTIC"/>
    <property type="match status" value="1"/>
</dbReference>
<dbReference type="Pfam" id="PF04172">
    <property type="entry name" value="LrgB"/>
    <property type="match status" value="1"/>
</dbReference>
<comment type="subcellular location">
    <subcellularLocation>
        <location evidence="1">Membrane</location>
        <topology evidence="1">Multi-pass membrane protein</topology>
    </subcellularLocation>
</comment>
<evidence type="ECO:0000256" key="4">
    <source>
        <dbReference type="ARBA" id="ARBA00023136"/>
    </source>
</evidence>
<feature type="transmembrane region" description="Helical" evidence="5">
    <location>
        <begin position="90"/>
        <end position="113"/>
    </location>
</feature>
<dbReference type="PANTHER" id="PTHR30249">
    <property type="entry name" value="PUTATIVE SEROTONIN TRANSPORTER"/>
    <property type="match status" value="1"/>
</dbReference>
<organism evidence="6 7">
    <name type="scientific">Sandarakinorhabdus glacialis</name>
    <dbReference type="NCBI Taxonomy" id="1614636"/>
    <lineage>
        <taxon>Bacteria</taxon>
        <taxon>Pseudomonadati</taxon>
        <taxon>Pseudomonadota</taxon>
        <taxon>Alphaproteobacteria</taxon>
        <taxon>Sphingomonadales</taxon>
        <taxon>Sphingosinicellaceae</taxon>
        <taxon>Sandarakinorhabdus</taxon>
    </lineage>
</organism>
<dbReference type="RefSeq" id="WP_188763573.1">
    <property type="nucleotide sequence ID" value="NZ_BMJM01000011.1"/>
</dbReference>
<reference evidence="6" key="1">
    <citation type="journal article" date="2014" name="Int. J. Syst. Evol. Microbiol.">
        <title>Complete genome sequence of Corynebacterium casei LMG S-19264T (=DSM 44701T), isolated from a smear-ripened cheese.</title>
        <authorList>
            <consortium name="US DOE Joint Genome Institute (JGI-PGF)"/>
            <person name="Walter F."/>
            <person name="Albersmeier A."/>
            <person name="Kalinowski J."/>
            <person name="Ruckert C."/>
        </authorList>
    </citation>
    <scope>NUCLEOTIDE SEQUENCE</scope>
    <source>
        <strain evidence="6">CGMCC 1.15519</strain>
    </source>
</reference>
<gene>
    <name evidence="6" type="ORF">GCM10011529_26800</name>
</gene>
<dbReference type="Proteomes" id="UP000635071">
    <property type="component" value="Unassembled WGS sequence"/>
</dbReference>
<proteinExistence type="predicted"/>
<dbReference type="InterPro" id="IPR007300">
    <property type="entry name" value="CidB/LrgB"/>
</dbReference>
<keyword evidence="3 5" id="KW-1133">Transmembrane helix</keyword>
<evidence type="ECO:0000256" key="3">
    <source>
        <dbReference type="ARBA" id="ARBA00022989"/>
    </source>
</evidence>
<reference evidence="6" key="2">
    <citation type="submission" date="2020-09" db="EMBL/GenBank/DDBJ databases">
        <authorList>
            <person name="Sun Q."/>
            <person name="Zhou Y."/>
        </authorList>
    </citation>
    <scope>NUCLEOTIDE SEQUENCE</scope>
    <source>
        <strain evidence="6">CGMCC 1.15519</strain>
    </source>
</reference>
<evidence type="ECO:0000256" key="1">
    <source>
        <dbReference type="ARBA" id="ARBA00004141"/>
    </source>
</evidence>
<dbReference type="AlphaFoldDB" id="A0A917ECA6"/>
<dbReference type="GO" id="GO:0016020">
    <property type="term" value="C:membrane"/>
    <property type="evidence" value="ECO:0007669"/>
    <property type="project" value="UniProtKB-SubCell"/>
</dbReference>
<keyword evidence="7" id="KW-1185">Reference proteome</keyword>
<keyword evidence="2 5" id="KW-0812">Transmembrane</keyword>
<dbReference type="EMBL" id="BMJM01000011">
    <property type="protein sequence ID" value="GGE18957.1"/>
    <property type="molecule type" value="Genomic_DNA"/>
</dbReference>
<evidence type="ECO:0000256" key="5">
    <source>
        <dbReference type="SAM" id="Phobius"/>
    </source>
</evidence>
<feature type="transmembrane region" description="Helical" evidence="5">
    <location>
        <begin position="203"/>
        <end position="223"/>
    </location>
</feature>
<sequence>MIVSAGVCAAVLLGFAGARWLSGRLGHPPWASPVLMTALAAAAVLAAANVPLVQFDAATRPLRWLLGPAVVALALVIEGNRQLLRRRGAAILLAVTGGAAVGFGSAVGMARLLGLDSVLAQALSTKTVTAPFVVAIMTATGGPIGLAAALSVLTGVIGALLVPWLFDRLRIGDESARALGLGVSSHIVGTEWLTRRNPRAGGLAALAFVLTGLLAALVVPLIWGSVG</sequence>
<accession>A0A917ECA6</accession>
<feature type="transmembrane region" description="Helical" evidence="5">
    <location>
        <begin position="34"/>
        <end position="53"/>
    </location>
</feature>
<feature type="transmembrane region" description="Helical" evidence="5">
    <location>
        <begin position="133"/>
        <end position="166"/>
    </location>
</feature>
<protein>
    <submittedName>
        <fullName evidence="6">Membrane protein</fullName>
    </submittedName>
</protein>
<evidence type="ECO:0000313" key="7">
    <source>
        <dbReference type="Proteomes" id="UP000635071"/>
    </source>
</evidence>
<name>A0A917ECA6_9SPHN</name>
<comment type="caution">
    <text evidence="6">The sequence shown here is derived from an EMBL/GenBank/DDBJ whole genome shotgun (WGS) entry which is preliminary data.</text>
</comment>
<evidence type="ECO:0000313" key="6">
    <source>
        <dbReference type="EMBL" id="GGE18957.1"/>
    </source>
</evidence>
<keyword evidence="4 5" id="KW-0472">Membrane</keyword>
<evidence type="ECO:0000256" key="2">
    <source>
        <dbReference type="ARBA" id="ARBA00022692"/>
    </source>
</evidence>